<keyword evidence="2" id="KW-0689">Ribosomal protein</keyword>
<reference evidence="4" key="1">
    <citation type="submission" date="2021-01" db="EMBL/GenBank/DDBJ databases">
        <authorList>
            <person name="Corre E."/>
            <person name="Pelletier E."/>
            <person name="Niang G."/>
            <person name="Scheremetjew M."/>
            <person name="Finn R."/>
            <person name="Kale V."/>
            <person name="Holt S."/>
            <person name="Cochrane G."/>
            <person name="Meng A."/>
            <person name="Brown T."/>
            <person name="Cohen L."/>
        </authorList>
    </citation>
    <scope>NUCLEOTIDE SEQUENCE</scope>
    <source>
        <strain evidence="4">SL-175</strain>
    </source>
</reference>
<dbReference type="GO" id="GO:0003735">
    <property type="term" value="F:structural constituent of ribosome"/>
    <property type="evidence" value="ECO:0007669"/>
    <property type="project" value="InterPro"/>
</dbReference>
<dbReference type="AlphaFoldDB" id="A0A7S0T0H0"/>
<evidence type="ECO:0000256" key="1">
    <source>
        <dbReference type="ARBA" id="ARBA00005781"/>
    </source>
</evidence>
<evidence type="ECO:0000256" key="2">
    <source>
        <dbReference type="ARBA" id="ARBA00022980"/>
    </source>
</evidence>
<dbReference type="PRINTS" id="PR00061">
    <property type="entry name" value="RIBOSOMALL19"/>
</dbReference>
<dbReference type="InterPro" id="IPR008991">
    <property type="entry name" value="Translation_prot_SH3-like_sf"/>
</dbReference>
<dbReference type="SUPFAM" id="SSF50104">
    <property type="entry name" value="Translation proteins SH3-like domain"/>
    <property type="match status" value="1"/>
</dbReference>
<organism evidence="4">
    <name type="scientific">Mantoniella antarctica</name>
    <dbReference type="NCBI Taxonomy" id="81844"/>
    <lineage>
        <taxon>Eukaryota</taxon>
        <taxon>Viridiplantae</taxon>
        <taxon>Chlorophyta</taxon>
        <taxon>Mamiellophyceae</taxon>
        <taxon>Mamiellales</taxon>
        <taxon>Mamiellaceae</taxon>
        <taxon>Mantoniella</taxon>
    </lineage>
</organism>
<dbReference type="GO" id="GO:0006412">
    <property type="term" value="P:translation"/>
    <property type="evidence" value="ECO:0007669"/>
    <property type="project" value="InterPro"/>
</dbReference>
<accession>A0A7S0T0H0</accession>
<keyword evidence="3" id="KW-0687">Ribonucleoprotein</keyword>
<name>A0A7S0T0H0_9CHLO</name>
<gene>
    <name evidence="4" type="ORF">MANT1106_LOCUS19298</name>
</gene>
<dbReference type="InterPro" id="IPR038657">
    <property type="entry name" value="Ribosomal_bL19_sf"/>
</dbReference>
<dbReference type="Pfam" id="PF01245">
    <property type="entry name" value="Ribosomal_L19"/>
    <property type="match status" value="1"/>
</dbReference>
<dbReference type="GO" id="GO:0005762">
    <property type="term" value="C:mitochondrial large ribosomal subunit"/>
    <property type="evidence" value="ECO:0007669"/>
    <property type="project" value="TreeGrafter"/>
</dbReference>
<dbReference type="Gene3D" id="2.30.30.790">
    <property type="match status" value="1"/>
</dbReference>
<protein>
    <recommendedName>
        <fullName evidence="5">50S ribosomal protein L19, chloroplastic</fullName>
    </recommendedName>
</protein>
<evidence type="ECO:0000256" key="3">
    <source>
        <dbReference type="ARBA" id="ARBA00023274"/>
    </source>
</evidence>
<dbReference type="PANTHER" id="PTHR15680">
    <property type="entry name" value="RIBOSOMAL PROTEIN L19"/>
    <property type="match status" value="1"/>
</dbReference>
<dbReference type="InterPro" id="IPR001857">
    <property type="entry name" value="Ribosomal_bL19"/>
</dbReference>
<dbReference type="PANTHER" id="PTHR15680:SF9">
    <property type="entry name" value="LARGE RIBOSOMAL SUBUNIT PROTEIN BL19M"/>
    <property type="match status" value="1"/>
</dbReference>
<evidence type="ECO:0008006" key="5">
    <source>
        <dbReference type="Google" id="ProtNLM"/>
    </source>
</evidence>
<proteinExistence type="inferred from homology"/>
<dbReference type="EMBL" id="HBFC01032551">
    <property type="protein sequence ID" value="CAD8720086.1"/>
    <property type="molecule type" value="Transcribed_RNA"/>
</dbReference>
<sequence length="228" mass="25426">MAAVATGTVAARATGVVGFRGALGSEWLARMSGIHIRQVMGLHTSAASQMGARDPKSMKLVPEGGKINPAPRGLEPPQMSWLRTDGEGWGKGGGGMSAFTPTAQLRKRKNYFKRCGFIMQTLEHEEMTKLAASSPVIPFRPGDVIKMKVEVLENRRRANYFTGICIARKNRGIGSTFVLRSVLANVPVERMFPIYSPMIKEFIIIERRKVRRGKLYYLRDKPLRYSRV</sequence>
<evidence type="ECO:0000313" key="4">
    <source>
        <dbReference type="EMBL" id="CAD8720086.1"/>
    </source>
</evidence>
<comment type="similarity">
    <text evidence="1">Belongs to the bacterial ribosomal protein bL19 family.</text>
</comment>